<dbReference type="GO" id="GO:0005507">
    <property type="term" value="F:copper ion binding"/>
    <property type="evidence" value="ECO:0007669"/>
    <property type="project" value="TreeGrafter"/>
</dbReference>
<dbReference type="AlphaFoldDB" id="K9XMV8"/>
<sequence length="108" mass="12259">MTTNSIEYCVVLVTVATEAQAQEIAQVLLSKKLAACVNIFPVNSMYVWQSKLNQDYEWQLLIKTNVNQFDLLAQKIKAIHSYEVPEIIALPIINGLQSYLNWIDSNLS</sequence>
<dbReference type="InterPro" id="IPR015867">
    <property type="entry name" value="N-reg_PII/ATP_PRibTrfase_C"/>
</dbReference>
<dbReference type="PANTHER" id="PTHR23419">
    <property type="entry name" value="DIVALENT CATION TOLERANCE CUTA-RELATED"/>
    <property type="match status" value="1"/>
</dbReference>
<dbReference type="Pfam" id="PF03091">
    <property type="entry name" value="CutA1"/>
    <property type="match status" value="1"/>
</dbReference>
<keyword evidence="3" id="KW-1185">Reference proteome</keyword>
<dbReference type="InterPro" id="IPR004323">
    <property type="entry name" value="Ion_tolerance_CutA"/>
</dbReference>
<dbReference type="GO" id="GO:0010038">
    <property type="term" value="P:response to metal ion"/>
    <property type="evidence" value="ECO:0007669"/>
    <property type="project" value="InterPro"/>
</dbReference>
<dbReference type="InterPro" id="IPR011322">
    <property type="entry name" value="N-reg_PII-like_a/b"/>
</dbReference>
<dbReference type="OrthoDB" id="37622at2"/>
<organism evidence="2 3">
    <name type="scientific">Stanieria cyanosphaera (strain ATCC 29371 / PCC 7437)</name>
    <dbReference type="NCBI Taxonomy" id="111780"/>
    <lineage>
        <taxon>Bacteria</taxon>
        <taxon>Bacillati</taxon>
        <taxon>Cyanobacteriota</taxon>
        <taxon>Cyanophyceae</taxon>
        <taxon>Pleurocapsales</taxon>
        <taxon>Dermocarpellaceae</taxon>
        <taxon>Stanieria</taxon>
    </lineage>
</organism>
<proteinExistence type="inferred from homology"/>
<dbReference type="STRING" id="111780.Sta7437_0323"/>
<dbReference type="RefSeq" id="WP_015191608.1">
    <property type="nucleotide sequence ID" value="NC_019748.1"/>
</dbReference>
<dbReference type="EMBL" id="CP003653">
    <property type="protein sequence ID" value="AFZ33935.1"/>
    <property type="molecule type" value="Genomic_DNA"/>
</dbReference>
<accession>K9XMV8</accession>
<name>K9XMV8_STAC7</name>
<gene>
    <name evidence="2" type="ordered locus">Sta7437_0323</name>
</gene>
<dbReference type="eggNOG" id="COG1324">
    <property type="taxonomic scope" value="Bacteria"/>
</dbReference>
<protein>
    <submittedName>
        <fullName evidence="2">CutA1 divalent ion tolerance protein</fullName>
    </submittedName>
</protein>
<evidence type="ECO:0000313" key="3">
    <source>
        <dbReference type="Proteomes" id="UP000010473"/>
    </source>
</evidence>
<dbReference type="PANTHER" id="PTHR23419:SF8">
    <property type="entry name" value="FI09726P"/>
    <property type="match status" value="1"/>
</dbReference>
<dbReference type="Gene3D" id="3.30.70.120">
    <property type="match status" value="1"/>
</dbReference>
<dbReference type="KEGG" id="scs:Sta7437_0323"/>
<evidence type="ECO:0000313" key="2">
    <source>
        <dbReference type="EMBL" id="AFZ33935.1"/>
    </source>
</evidence>
<evidence type="ECO:0000256" key="1">
    <source>
        <dbReference type="ARBA" id="ARBA00010169"/>
    </source>
</evidence>
<dbReference type="Proteomes" id="UP000010473">
    <property type="component" value="Chromosome"/>
</dbReference>
<dbReference type="SUPFAM" id="SSF54913">
    <property type="entry name" value="GlnB-like"/>
    <property type="match status" value="1"/>
</dbReference>
<dbReference type="HOGENOM" id="CLU_098807_3_1_3"/>
<comment type="similarity">
    <text evidence="1">Belongs to the CutA family.</text>
</comment>
<reference evidence="3" key="1">
    <citation type="journal article" date="2013" name="Proc. Natl. Acad. Sci. U.S.A.">
        <title>Improving the coverage of the cyanobacterial phylum using diversity-driven genome sequencing.</title>
        <authorList>
            <person name="Shih P.M."/>
            <person name="Wu D."/>
            <person name="Latifi A."/>
            <person name="Axen S.D."/>
            <person name="Fewer D.P."/>
            <person name="Talla E."/>
            <person name="Calteau A."/>
            <person name="Cai F."/>
            <person name="Tandeau de Marsac N."/>
            <person name="Rippka R."/>
            <person name="Herdman M."/>
            <person name="Sivonen K."/>
            <person name="Coursin T."/>
            <person name="Laurent T."/>
            <person name="Goodwin L."/>
            <person name="Nolan M."/>
            <person name="Davenport K.W."/>
            <person name="Han C.S."/>
            <person name="Rubin E.M."/>
            <person name="Eisen J.A."/>
            <person name="Woyke T."/>
            <person name="Gugger M."/>
            <person name="Kerfeld C.A."/>
        </authorList>
    </citation>
    <scope>NUCLEOTIDE SEQUENCE [LARGE SCALE GENOMIC DNA]</scope>
    <source>
        <strain evidence="3">ATCC 29371 / PCC 7437</strain>
    </source>
</reference>